<protein>
    <submittedName>
        <fullName evidence="1">Predicted protein</fullName>
    </submittedName>
</protein>
<dbReference type="PANTHER" id="PTHR47467:SF1">
    <property type="entry name" value="WD40 REPEAT-CONTAINING PROTEIN"/>
    <property type="match status" value="1"/>
</dbReference>
<dbReference type="KEGG" id="mpp:MICPUCDRAFT_59895"/>
<name>C1MYF6_MICPC</name>
<dbReference type="GeneID" id="9685721"/>
<keyword evidence="2" id="KW-1185">Reference proteome</keyword>
<dbReference type="STRING" id="564608.C1MYF6"/>
<proteinExistence type="predicted"/>
<evidence type="ECO:0000313" key="1">
    <source>
        <dbReference type="EMBL" id="EEH55334.1"/>
    </source>
</evidence>
<dbReference type="OrthoDB" id="534245at2759"/>
<evidence type="ECO:0000313" key="2">
    <source>
        <dbReference type="Proteomes" id="UP000001876"/>
    </source>
</evidence>
<sequence>MERPLVKRTSISNRGDDATFVLDCGLAGGDDGGGGVSLPNARAGEPMILCAGADRGVTVVNETRMRAVARWTNAMKARSILHRSLPFEITGAKFSAASPDHVYVASGLDYELVCGCWTRQAIAGGFSFRGDSRLLGMATSEAGAGKDIVAAWCESGNLIAARVERVGGVRSTHWSPYDRVRVVNADP</sequence>
<reference evidence="1 2" key="1">
    <citation type="journal article" date="2009" name="Science">
        <title>Green evolution and dynamic adaptations revealed by genomes of the marine picoeukaryotes Micromonas.</title>
        <authorList>
            <person name="Worden A.Z."/>
            <person name="Lee J.H."/>
            <person name="Mock T."/>
            <person name="Rouze P."/>
            <person name="Simmons M.P."/>
            <person name="Aerts A.L."/>
            <person name="Allen A.E."/>
            <person name="Cuvelier M.L."/>
            <person name="Derelle E."/>
            <person name="Everett M.V."/>
            <person name="Foulon E."/>
            <person name="Grimwood J."/>
            <person name="Gundlach H."/>
            <person name="Henrissat B."/>
            <person name="Napoli C."/>
            <person name="McDonald S.M."/>
            <person name="Parker M.S."/>
            <person name="Rombauts S."/>
            <person name="Salamov A."/>
            <person name="Von Dassow P."/>
            <person name="Badger J.H."/>
            <person name="Coutinho P.M."/>
            <person name="Demir E."/>
            <person name="Dubchak I."/>
            <person name="Gentemann C."/>
            <person name="Eikrem W."/>
            <person name="Gready J.E."/>
            <person name="John U."/>
            <person name="Lanier W."/>
            <person name="Lindquist E.A."/>
            <person name="Lucas S."/>
            <person name="Mayer K.F."/>
            <person name="Moreau H."/>
            <person name="Not F."/>
            <person name="Otillar R."/>
            <person name="Panaud O."/>
            <person name="Pangilinan J."/>
            <person name="Paulsen I."/>
            <person name="Piegu B."/>
            <person name="Poliakov A."/>
            <person name="Robbens S."/>
            <person name="Schmutz J."/>
            <person name="Toulza E."/>
            <person name="Wyss T."/>
            <person name="Zelensky A."/>
            <person name="Zhou K."/>
            <person name="Armbrust E.V."/>
            <person name="Bhattacharya D."/>
            <person name="Goodenough U.W."/>
            <person name="Van de Peer Y."/>
            <person name="Grigoriev I.V."/>
        </authorList>
    </citation>
    <scope>NUCLEOTIDE SEQUENCE [LARGE SCALE GENOMIC DNA]</scope>
    <source>
        <strain evidence="1 2">CCMP1545</strain>
    </source>
</reference>
<dbReference type="RefSeq" id="XP_003060565.1">
    <property type="nucleotide sequence ID" value="XM_003060519.1"/>
</dbReference>
<accession>C1MYF6</accession>
<gene>
    <name evidence="1" type="ORF">MICPUCDRAFT_59895</name>
</gene>
<dbReference type="AlphaFoldDB" id="C1MYF6"/>
<dbReference type="Proteomes" id="UP000001876">
    <property type="component" value="Unassembled WGS sequence"/>
</dbReference>
<dbReference type="PANTHER" id="PTHR47467">
    <property type="entry name" value="OS01G0867200 PROTEIN"/>
    <property type="match status" value="1"/>
</dbReference>
<dbReference type="EMBL" id="GG663742">
    <property type="protein sequence ID" value="EEH55334.1"/>
    <property type="molecule type" value="Genomic_DNA"/>
</dbReference>
<organism evidence="2">
    <name type="scientific">Micromonas pusilla (strain CCMP1545)</name>
    <name type="common">Picoplanktonic green alga</name>
    <dbReference type="NCBI Taxonomy" id="564608"/>
    <lineage>
        <taxon>Eukaryota</taxon>
        <taxon>Viridiplantae</taxon>
        <taxon>Chlorophyta</taxon>
        <taxon>Mamiellophyceae</taxon>
        <taxon>Mamiellales</taxon>
        <taxon>Mamiellaceae</taxon>
        <taxon>Micromonas</taxon>
    </lineage>
</organism>